<evidence type="ECO:0000313" key="1">
    <source>
        <dbReference type="EMBL" id="GAA0874048.1"/>
    </source>
</evidence>
<protein>
    <submittedName>
        <fullName evidence="1">Uncharacterized protein</fullName>
    </submittedName>
</protein>
<dbReference type="Proteomes" id="UP001501126">
    <property type="component" value="Unassembled WGS sequence"/>
</dbReference>
<organism evidence="1 2">
    <name type="scientific">Wandonia haliotis</name>
    <dbReference type="NCBI Taxonomy" id="574963"/>
    <lineage>
        <taxon>Bacteria</taxon>
        <taxon>Pseudomonadati</taxon>
        <taxon>Bacteroidota</taxon>
        <taxon>Flavobacteriia</taxon>
        <taxon>Flavobacteriales</taxon>
        <taxon>Crocinitomicaceae</taxon>
        <taxon>Wandonia</taxon>
    </lineage>
</organism>
<accession>A0ABP3XX96</accession>
<sequence length="121" mass="13790">MSILVSNDRILSEIQREFSEKFSFLKIEFYHGEHDEGEGSSDKRMIDTSLSVGQLRNGNAATEFSIHGNLKTATFEETWQETFGFSVQVFRKSGNVWLQTTTTDSWTLAEQQREAEESASL</sequence>
<dbReference type="RefSeq" id="WP_343784698.1">
    <property type="nucleotide sequence ID" value="NZ_BAAAFH010000003.1"/>
</dbReference>
<dbReference type="EMBL" id="BAAAFH010000003">
    <property type="protein sequence ID" value="GAA0874048.1"/>
    <property type="molecule type" value="Genomic_DNA"/>
</dbReference>
<reference evidence="2" key="1">
    <citation type="journal article" date="2019" name="Int. J. Syst. Evol. Microbiol.">
        <title>The Global Catalogue of Microorganisms (GCM) 10K type strain sequencing project: providing services to taxonomists for standard genome sequencing and annotation.</title>
        <authorList>
            <consortium name="The Broad Institute Genomics Platform"/>
            <consortium name="The Broad Institute Genome Sequencing Center for Infectious Disease"/>
            <person name="Wu L."/>
            <person name="Ma J."/>
        </authorList>
    </citation>
    <scope>NUCLEOTIDE SEQUENCE [LARGE SCALE GENOMIC DNA]</scope>
    <source>
        <strain evidence="2">JCM 16083</strain>
    </source>
</reference>
<gene>
    <name evidence="1" type="ORF">GCM10009118_04560</name>
</gene>
<comment type="caution">
    <text evidence="1">The sequence shown here is derived from an EMBL/GenBank/DDBJ whole genome shotgun (WGS) entry which is preliminary data.</text>
</comment>
<evidence type="ECO:0000313" key="2">
    <source>
        <dbReference type="Proteomes" id="UP001501126"/>
    </source>
</evidence>
<name>A0ABP3XX96_9FLAO</name>
<keyword evidence="2" id="KW-1185">Reference proteome</keyword>
<proteinExistence type="predicted"/>